<sequence>MCSTKLEDSTQRNNIFKTCCSIQGKVCDLIVDSGSCENFVFRKLVEHLKLRAEKHPKPYAIGWIQKGPKASVTEVCKVPVSIGQYYRDEVTCDVVEMDAGHVLLGRPWQFDVDITYRGRDNVCVFNWNGKKIAMVPKRCSNGSSTKTTVKEQSLVSLVTSITDLEAEIKEAQEVHVVVVRALVIEDKEEQEIVVSEKVQSLLAEFILVEMEMGDSQNGNSKGKGKGDTYQQWTMDDSHLLLGLLAEALKSGLRDANGCLSKLNVENFILPRLNAKTRFPKTYSNYLS</sequence>
<dbReference type="Proteomes" id="UP001168877">
    <property type="component" value="Unassembled WGS sequence"/>
</dbReference>
<dbReference type="PANTHER" id="PTHR35046">
    <property type="entry name" value="ZINC KNUCKLE (CCHC-TYPE) FAMILY PROTEIN"/>
    <property type="match status" value="1"/>
</dbReference>
<name>A0AA39VU83_ACESA</name>
<dbReference type="Gene3D" id="2.40.70.10">
    <property type="entry name" value="Acid Proteases"/>
    <property type="match status" value="1"/>
</dbReference>
<dbReference type="PANTHER" id="PTHR35046:SF9">
    <property type="entry name" value="RNA-DIRECTED DNA POLYMERASE"/>
    <property type="match status" value="1"/>
</dbReference>
<protein>
    <recommendedName>
        <fullName evidence="3">Asp_protease_2 domain-containing protein</fullName>
    </recommendedName>
</protein>
<dbReference type="InterPro" id="IPR021109">
    <property type="entry name" value="Peptidase_aspartic_dom_sf"/>
</dbReference>
<dbReference type="Pfam" id="PF13650">
    <property type="entry name" value="Asp_protease_2"/>
    <property type="match status" value="1"/>
</dbReference>
<dbReference type="EMBL" id="JAUESC010000380">
    <property type="protein sequence ID" value="KAK0592962.1"/>
    <property type="molecule type" value="Genomic_DNA"/>
</dbReference>
<accession>A0AA39VU83</accession>
<evidence type="ECO:0008006" key="3">
    <source>
        <dbReference type="Google" id="ProtNLM"/>
    </source>
</evidence>
<gene>
    <name evidence="1" type="ORF">LWI29_028292</name>
</gene>
<dbReference type="CDD" id="cd00303">
    <property type="entry name" value="retropepsin_like"/>
    <property type="match status" value="1"/>
</dbReference>
<reference evidence="1" key="1">
    <citation type="journal article" date="2022" name="Plant J.">
        <title>Strategies of tolerance reflected in two North American maple genomes.</title>
        <authorList>
            <person name="McEvoy S.L."/>
            <person name="Sezen U.U."/>
            <person name="Trouern-Trend A."/>
            <person name="McMahon S.M."/>
            <person name="Schaberg P.G."/>
            <person name="Yang J."/>
            <person name="Wegrzyn J.L."/>
            <person name="Swenson N.G."/>
        </authorList>
    </citation>
    <scope>NUCLEOTIDE SEQUENCE</scope>
    <source>
        <strain evidence="1">NS2018</strain>
    </source>
</reference>
<dbReference type="AlphaFoldDB" id="A0AA39VU83"/>
<proteinExistence type="predicted"/>
<evidence type="ECO:0000313" key="1">
    <source>
        <dbReference type="EMBL" id="KAK0592962.1"/>
    </source>
</evidence>
<evidence type="ECO:0000313" key="2">
    <source>
        <dbReference type="Proteomes" id="UP001168877"/>
    </source>
</evidence>
<keyword evidence="2" id="KW-1185">Reference proteome</keyword>
<organism evidence="1 2">
    <name type="scientific">Acer saccharum</name>
    <name type="common">Sugar maple</name>
    <dbReference type="NCBI Taxonomy" id="4024"/>
    <lineage>
        <taxon>Eukaryota</taxon>
        <taxon>Viridiplantae</taxon>
        <taxon>Streptophyta</taxon>
        <taxon>Embryophyta</taxon>
        <taxon>Tracheophyta</taxon>
        <taxon>Spermatophyta</taxon>
        <taxon>Magnoliopsida</taxon>
        <taxon>eudicotyledons</taxon>
        <taxon>Gunneridae</taxon>
        <taxon>Pentapetalae</taxon>
        <taxon>rosids</taxon>
        <taxon>malvids</taxon>
        <taxon>Sapindales</taxon>
        <taxon>Sapindaceae</taxon>
        <taxon>Hippocastanoideae</taxon>
        <taxon>Acereae</taxon>
        <taxon>Acer</taxon>
    </lineage>
</organism>
<reference evidence="1" key="2">
    <citation type="submission" date="2023-06" db="EMBL/GenBank/DDBJ databases">
        <authorList>
            <person name="Swenson N.G."/>
            <person name="Wegrzyn J.L."/>
            <person name="Mcevoy S.L."/>
        </authorList>
    </citation>
    <scope>NUCLEOTIDE SEQUENCE</scope>
    <source>
        <strain evidence="1">NS2018</strain>
        <tissue evidence="1">Leaf</tissue>
    </source>
</reference>
<comment type="caution">
    <text evidence="1">The sequence shown here is derived from an EMBL/GenBank/DDBJ whole genome shotgun (WGS) entry which is preliminary data.</text>
</comment>